<dbReference type="EMBL" id="PSQE01000007">
    <property type="protein sequence ID" value="RHN46206.1"/>
    <property type="molecule type" value="Genomic_DNA"/>
</dbReference>
<organism evidence="2 5">
    <name type="scientific">Medicago truncatula</name>
    <name type="common">Barrel medic</name>
    <name type="synonym">Medicago tribuloides</name>
    <dbReference type="NCBI Taxonomy" id="3880"/>
    <lineage>
        <taxon>Eukaryota</taxon>
        <taxon>Viridiplantae</taxon>
        <taxon>Streptophyta</taxon>
        <taxon>Embryophyta</taxon>
        <taxon>Tracheophyta</taxon>
        <taxon>Spermatophyta</taxon>
        <taxon>Magnoliopsida</taxon>
        <taxon>eudicotyledons</taxon>
        <taxon>Gunneridae</taxon>
        <taxon>Pentapetalae</taxon>
        <taxon>rosids</taxon>
        <taxon>fabids</taxon>
        <taxon>Fabales</taxon>
        <taxon>Fabaceae</taxon>
        <taxon>Papilionoideae</taxon>
        <taxon>50 kb inversion clade</taxon>
        <taxon>NPAAA clade</taxon>
        <taxon>Hologalegina</taxon>
        <taxon>IRL clade</taxon>
        <taxon>Trifolieae</taxon>
        <taxon>Medicago</taxon>
    </lineage>
</organism>
<dbReference type="AlphaFoldDB" id="A0A072U052"/>
<name>A0A072U052_MEDTR</name>
<evidence type="ECO:0000313" key="5">
    <source>
        <dbReference type="Proteomes" id="UP000002051"/>
    </source>
</evidence>
<gene>
    <name evidence="2" type="ordered locus">MTR_7g063540</name>
    <name evidence="3" type="ORF">MtrunA17_Chr7g0239671</name>
</gene>
<dbReference type="Proteomes" id="UP000265566">
    <property type="component" value="Chromosome 7"/>
</dbReference>
<sequence length="74" mass="6766">MGNFCSGHEKRRDDKINKKNGGFKAMQGGNMVFMTDANPGGGHHGHDGGGGGGGCGGGGGGGGGCGGGGGGGGC</sequence>
<proteinExistence type="predicted"/>
<feature type="compositionally biased region" description="Basic and acidic residues" evidence="1">
    <location>
        <begin position="7"/>
        <end position="17"/>
    </location>
</feature>
<dbReference type="EMBL" id="CM001223">
    <property type="protein sequence ID" value="KEH22997.1"/>
    <property type="molecule type" value="Genomic_DNA"/>
</dbReference>
<reference evidence="2 5" key="1">
    <citation type="journal article" date="2011" name="Nature">
        <title>The Medicago genome provides insight into the evolution of rhizobial symbioses.</title>
        <authorList>
            <person name="Young N.D."/>
            <person name="Debelle F."/>
            <person name="Oldroyd G.E."/>
            <person name="Geurts R."/>
            <person name="Cannon S.B."/>
            <person name="Udvardi M.K."/>
            <person name="Benedito V.A."/>
            <person name="Mayer K.F."/>
            <person name="Gouzy J."/>
            <person name="Schoof H."/>
            <person name="Van de Peer Y."/>
            <person name="Proost S."/>
            <person name="Cook D.R."/>
            <person name="Meyers B.C."/>
            <person name="Spannagl M."/>
            <person name="Cheung F."/>
            <person name="De Mita S."/>
            <person name="Krishnakumar V."/>
            <person name="Gundlach H."/>
            <person name="Zhou S."/>
            <person name="Mudge J."/>
            <person name="Bharti A.K."/>
            <person name="Murray J.D."/>
            <person name="Naoumkina M.A."/>
            <person name="Rosen B."/>
            <person name="Silverstein K.A."/>
            <person name="Tang H."/>
            <person name="Rombauts S."/>
            <person name="Zhao P.X."/>
            <person name="Zhou P."/>
            <person name="Barbe V."/>
            <person name="Bardou P."/>
            <person name="Bechner M."/>
            <person name="Bellec A."/>
            <person name="Berger A."/>
            <person name="Berges H."/>
            <person name="Bidwell S."/>
            <person name="Bisseling T."/>
            <person name="Choisne N."/>
            <person name="Couloux A."/>
            <person name="Denny R."/>
            <person name="Deshpande S."/>
            <person name="Dai X."/>
            <person name="Doyle J.J."/>
            <person name="Dudez A.M."/>
            <person name="Farmer A.D."/>
            <person name="Fouteau S."/>
            <person name="Franken C."/>
            <person name="Gibelin C."/>
            <person name="Gish J."/>
            <person name="Goldstein S."/>
            <person name="Gonzalez A.J."/>
            <person name="Green P.J."/>
            <person name="Hallab A."/>
            <person name="Hartog M."/>
            <person name="Hua A."/>
            <person name="Humphray S.J."/>
            <person name="Jeong D.H."/>
            <person name="Jing Y."/>
            <person name="Jocker A."/>
            <person name="Kenton S.M."/>
            <person name="Kim D.J."/>
            <person name="Klee K."/>
            <person name="Lai H."/>
            <person name="Lang C."/>
            <person name="Lin S."/>
            <person name="Macmil S.L."/>
            <person name="Magdelenat G."/>
            <person name="Matthews L."/>
            <person name="McCorrison J."/>
            <person name="Monaghan E.L."/>
            <person name="Mun J.H."/>
            <person name="Najar F.Z."/>
            <person name="Nicholson C."/>
            <person name="Noirot C."/>
            <person name="O'Bleness M."/>
            <person name="Paule C.R."/>
            <person name="Poulain J."/>
            <person name="Prion F."/>
            <person name="Qin B."/>
            <person name="Qu C."/>
            <person name="Retzel E.F."/>
            <person name="Riddle C."/>
            <person name="Sallet E."/>
            <person name="Samain S."/>
            <person name="Samson N."/>
            <person name="Sanders I."/>
            <person name="Saurat O."/>
            <person name="Scarpelli C."/>
            <person name="Schiex T."/>
            <person name="Segurens B."/>
            <person name="Severin A.J."/>
            <person name="Sherrier D.J."/>
            <person name="Shi R."/>
            <person name="Sims S."/>
            <person name="Singer S.R."/>
            <person name="Sinharoy S."/>
            <person name="Sterck L."/>
            <person name="Viollet A."/>
            <person name="Wang B.B."/>
            <person name="Wang K."/>
            <person name="Wang M."/>
            <person name="Wang X."/>
            <person name="Warfsmann J."/>
            <person name="Weissenbach J."/>
            <person name="White D.D."/>
            <person name="White J.D."/>
            <person name="Wiley G.B."/>
            <person name="Wincker P."/>
            <person name="Xing Y."/>
            <person name="Yang L."/>
            <person name="Yao Z."/>
            <person name="Ying F."/>
            <person name="Zhai J."/>
            <person name="Zhou L."/>
            <person name="Zuber A."/>
            <person name="Denarie J."/>
            <person name="Dixon R.A."/>
            <person name="May G.D."/>
            <person name="Schwartz D.C."/>
            <person name="Rogers J."/>
            <person name="Quetier F."/>
            <person name="Town C.D."/>
            <person name="Roe B.A."/>
        </authorList>
    </citation>
    <scope>NUCLEOTIDE SEQUENCE [LARGE SCALE GENOMIC DNA]</scope>
    <source>
        <strain evidence="2">A17</strain>
        <strain evidence="4 5">cv. Jemalong A17</strain>
    </source>
</reference>
<evidence type="ECO:0000256" key="1">
    <source>
        <dbReference type="SAM" id="MobiDB-lite"/>
    </source>
</evidence>
<evidence type="ECO:0000313" key="3">
    <source>
        <dbReference type="EMBL" id="RHN46206.1"/>
    </source>
</evidence>
<evidence type="ECO:0000313" key="4">
    <source>
        <dbReference type="EnsemblPlants" id="KEH22997"/>
    </source>
</evidence>
<reference evidence="2 5" key="2">
    <citation type="journal article" date="2014" name="BMC Genomics">
        <title>An improved genome release (version Mt4.0) for the model legume Medicago truncatula.</title>
        <authorList>
            <person name="Tang H."/>
            <person name="Krishnakumar V."/>
            <person name="Bidwell S."/>
            <person name="Rosen B."/>
            <person name="Chan A."/>
            <person name="Zhou S."/>
            <person name="Gentzbittel L."/>
            <person name="Childs K.L."/>
            <person name="Yandell M."/>
            <person name="Gundlach H."/>
            <person name="Mayer K.F."/>
            <person name="Schwartz D.C."/>
            <person name="Town C.D."/>
        </authorList>
    </citation>
    <scope>GENOME REANNOTATION</scope>
    <source>
        <strain evidence="2">A17</strain>
        <strain evidence="4 5">cv. Jemalong A17</strain>
    </source>
</reference>
<dbReference type="Gramene" id="rna40656">
    <property type="protein sequence ID" value="RHN46206.1"/>
    <property type="gene ID" value="gene40656"/>
</dbReference>
<evidence type="ECO:0000313" key="2">
    <source>
        <dbReference type="EMBL" id="KEH22997.1"/>
    </source>
</evidence>
<feature type="region of interest" description="Disordered" evidence="1">
    <location>
        <begin position="1"/>
        <end position="53"/>
    </location>
</feature>
<protein>
    <submittedName>
        <fullName evidence="2 4">Uncharacterized protein</fullName>
    </submittedName>
</protein>
<dbReference type="Proteomes" id="UP000002051">
    <property type="component" value="Unassembled WGS sequence"/>
</dbReference>
<dbReference type="EnsemblPlants" id="KEH22997">
    <property type="protein sequence ID" value="KEH22997"/>
    <property type="gene ID" value="MTR_7g063540"/>
</dbReference>
<dbReference type="HOGENOM" id="CLU_2691531_0_0_1"/>
<keyword evidence="5" id="KW-1185">Reference proteome</keyword>
<accession>A0A072U052</accession>
<reference evidence="3" key="4">
    <citation type="journal article" date="2018" name="Nat. Plants">
        <title>Whole-genome landscape of Medicago truncatula symbiotic genes.</title>
        <authorList>
            <person name="Pecrix Y."/>
            <person name="Gamas P."/>
            <person name="Carrere S."/>
        </authorList>
    </citation>
    <scope>NUCLEOTIDE SEQUENCE</scope>
    <source>
        <tissue evidence="3">Leaves</tissue>
    </source>
</reference>
<reference evidence="4" key="3">
    <citation type="submission" date="2015-04" db="UniProtKB">
        <authorList>
            <consortium name="EnsemblPlants"/>
        </authorList>
    </citation>
    <scope>IDENTIFICATION</scope>
    <source>
        <strain evidence="4">cv. Jemalong A17</strain>
    </source>
</reference>